<feature type="domain" description="ABC transporter" evidence="11">
    <location>
        <begin position="1328"/>
        <end position="1576"/>
    </location>
</feature>
<gene>
    <name evidence="13" type="ORF">BDN70DRAFT_857994</name>
</gene>
<feature type="transmembrane region" description="Helical" evidence="10">
    <location>
        <begin position="55"/>
        <end position="75"/>
    </location>
</feature>
<sequence length="1592" mass="176421">MGISGLISCHDCIKRRIATAKQPRVLSNLPHPDIEKKDSLYTFIQFKKDMSRFELAIAVVLVLSSAASFCATFVARKTEGNVQLPVFTEPGVEYDAFDVADVEDMVDGYPVDTEGFWTRMRWRKIFVAFLLSIGVIITTVVFGWSIASSDSGIAAQLLQSIFSLYILLLASSSIQQDAPGAHRESTLHLMALLTVGVALLGCYAVIPQDSSIAASVYALLGIYTIACGTCFTTPLEPQLHYPPSSIYSEKTVKAITNADEVNVCGMVDSSPLGMLFFSYTTKVIQLGNTASSIDIGDLPILPANMRASYNYAKMTQAMRSISSRFFLWTIPDDRGLLLGWKLIRLNHVIFSALFVLSAILPFTAYIPPLFLRLLVSFLEADPKREDISWGWVYVIGLFFGHAFAYLMNGQVYSLSSTIVQTRLKIQLGSILYAKTLVRKAPTFSTPSSEEISQKPDEDAEFASKAQILILMTSDADRAAGTAGLGFALISSCVETVVAFVFLYSLLGISSLVGIGITCLFLPLNRYSGRVVMGAQENLMKTRDERISLTNEILDGIRMLKFMGWERNFENRVHALRDRELKWQRISFSIEVLWNALWNGIPIFVTLASFWHFAVVRNQPLTPSIAFTTILVFAEMRYALTSLPEIFIRLVQGLVSLRRVEKYLKGAQVERVPSLKEQYKTIALQSCTLTWPSTTPLTSAYQFRLMNVSLDFPQGELTLICGKLGSGKTLLLLALLGEAEVLSGKVCCPRTPLNSLLASPRLKIRKEDWIIDGACAYVSQTAWQRNASIRDNILFNLPYDEHRYRQTLEACALIHDLEILEDGDLSEIGEQGINLSGGQKARVCLARAIYSRASILILDDVLSAVDVHTAHHVYHECLKGKLVVGRTVILVSHLIQLCTPGASYIVALDNGNVRFEGSKEGFHQSGVYKSLINSSLAEGDATNEHPSSEERTHVMENRPQISTNSTVAIDASAASSETKMPRKFVQEEKRAQGRVERAIWELYLHACGNGWYWSAFVIVFVSAAVVPVLDRGWLGYWSDSALLGTDRSPSYYISIYSSITLTGLIVSTARWFILYAGSIHASNTLYKQMLESVLFAPLRFHESTSRGSLLNRFGKDFEGIDSKLSNEFGQTIIGALSVVVTFSTLAFVGGLLYIASALLLGILYWNVAKLYGPASRDTRRLESATRSPIYSLYAETISGVITLRAFGASAQFLKDMLRAVDTNTNPFYWMWGVNRWLNVRFNMLSAFLVGVTGFVCLVSPNVSASLTGFALTFVMTINQDLLGMVRRFIGLEQGLVALERIQEYIKIEREPAEFVEPRPPASWPSEGVVKCEHLAVRYAPHLPNVLKDISFEVHAGEKIGIIGRTGSGKSTLALSFFRFVEAAEGRIMVDGIDISRIGLTDLRTRLTIIPQDPTLLSGTLRATLDVFGEYEDAEIYEALRRVHLIPSDTSIEHGESTGNRNIFQDLDSKVSETGDNMSSGEKQLLCMARAILKHSKVLIMDEATASVDYVTDELIGKAVRDQFATSTILTIAHRLRTVIDYDRAGLVMVLEQGSIVEFDSPVTLLRNPESKFYTLCKASGKEEFSLLKKLAGI</sequence>
<feature type="transmembrane region" description="Helical" evidence="10">
    <location>
        <begin position="1048"/>
        <end position="1072"/>
    </location>
</feature>
<feature type="transmembrane region" description="Helical" evidence="10">
    <location>
        <begin position="387"/>
        <end position="406"/>
    </location>
</feature>
<evidence type="ECO:0000256" key="10">
    <source>
        <dbReference type="SAM" id="Phobius"/>
    </source>
</evidence>
<comment type="subcellular location">
    <subcellularLocation>
        <location evidence="1">Membrane</location>
        <topology evidence="1">Multi-pass membrane protein</topology>
    </subcellularLocation>
</comment>
<dbReference type="Gene3D" id="1.20.1560.10">
    <property type="entry name" value="ABC transporter type 1, transmembrane domain"/>
    <property type="match status" value="2"/>
</dbReference>
<dbReference type="PROSITE" id="PS50929">
    <property type="entry name" value="ABC_TM1F"/>
    <property type="match status" value="2"/>
</dbReference>
<dbReference type="Proteomes" id="UP000807469">
    <property type="component" value="Unassembled WGS sequence"/>
</dbReference>
<dbReference type="GO" id="GO:0005524">
    <property type="term" value="F:ATP binding"/>
    <property type="evidence" value="ECO:0007669"/>
    <property type="project" value="UniProtKB-KW"/>
</dbReference>
<proteinExistence type="predicted"/>
<keyword evidence="3 10" id="KW-0812">Transmembrane</keyword>
<dbReference type="Pfam" id="PF00005">
    <property type="entry name" value="ABC_tran"/>
    <property type="match status" value="2"/>
</dbReference>
<feature type="domain" description="ABC transmembrane type-1" evidence="12">
    <location>
        <begin position="366"/>
        <end position="651"/>
    </location>
</feature>
<dbReference type="FunFam" id="3.40.50.300:FF:000825">
    <property type="entry name" value="ABC bile acid transporter"/>
    <property type="match status" value="1"/>
</dbReference>
<dbReference type="InterPro" id="IPR011527">
    <property type="entry name" value="ABC1_TM_dom"/>
</dbReference>
<keyword evidence="4" id="KW-0677">Repeat</keyword>
<feature type="domain" description="ABC transmembrane type-1" evidence="12">
    <location>
        <begin position="1032"/>
        <end position="1292"/>
    </location>
</feature>
<feature type="transmembrane region" description="Helical" evidence="10">
    <location>
        <begin position="505"/>
        <end position="523"/>
    </location>
</feature>
<feature type="transmembrane region" description="Helical" evidence="10">
    <location>
        <begin position="1009"/>
        <end position="1028"/>
    </location>
</feature>
<accession>A0A9P5Z258</accession>
<dbReference type="PANTHER" id="PTHR24223">
    <property type="entry name" value="ATP-BINDING CASSETTE SUB-FAMILY C"/>
    <property type="match status" value="1"/>
</dbReference>
<dbReference type="CDD" id="cd18596">
    <property type="entry name" value="ABC_6TM_VMR1_D1_like"/>
    <property type="match status" value="1"/>
</dbReference>
<evidence type="ECO:0000256" key="6">
    <source>
        <dbReference type="ARBA" id="ARBA00022840"/>
    </source>
</evidence>
<evidence type="ECO:0000313" key="14">
    <source>
        <dbReference type="Proteomes" id="UP000807469"/>
    </source>
</evidence>
<feature type="transmembrane region" description="Helical" evidence="10">
    <location>
        <begin position="1243"/>
        <end position="1276"/>
    </location>
</feature>
<feature type="transmembrane region" description="Helical" evidence="10">
    <location>
        <begin position="212"/>
        <end position="231"/>
    </location>
</feature>
<dbReference type="CDD" id="cd03250">
    <property type="entry name" value="ABCC_MRP_domain1"/>
    <property type="match status" value="1"/>
</dbReference>
<keyword evidence="6" id="KW-0067">ATP-binding</keyword>
<dbReference type="Pfam" id="PF00664">
    <property type="entry name" value="ABC_membrane"/>
    <property type="match status" value="2"/>
</dbReference>
<feature type="transmembrane region" description="Helical" evidence="10">
    <location>
        <begin position="591"/>
        <end position="613"/>
    </location>
</feature>
<evidence type="ECO:0000256" key="2">
    <source>
        <dbReference type="ARBA" id="ARBA00022448"/>
    </source>
</evidence>
<evidence type="ECO:0000256" key="8">
    <source>
        <dbReference type="ARBA" id="ARBA00023136"/>
    </source>
</evidence>
<dbReference type="SUPFAM" id="SSF90123">
    <property type="entry name" value="ABC transporter transmembrane region"/>
    <property type="match status" value="2"/>
</dbReference>
<dbReference type="InterPro" id="IPR036640">
    <property type="entry name" value="ABC1_TM_sf"/>
</dbReference>
<dbReference type="SMART" id="SM00382">
    <property type="entry name" value="AAA"/>
    <property type="match status" value="2"/>
</dbReference>
<dbReference type="GO" id="GO:0016887">
    <property type="term" value="F:ATP hydrolysis activity"/>
    <property type="evidence" value="ECO:0007669"/>
    <property type="project" value="InterPro"/>
</dbReference>
<dbReference type="PANTHER" id="PTHR24223:SF353">
    <property type="entry name" value="ABC TRANSPORTER ATP-BINDING PROTEIN_PERMEASE VMR1-RELATED"/>
    <property type="match status" value="1"/>
</dbReference>
<keyword evidence="5" id="KW-0547">Nucleotide-binding</keyword>
<feature type="transmembrane region" description="Helical" evidence="10">
    <location>
        <begin position="478"/>
        <end position="499"/>
    </location>
</feature>
<dbReference type="CDD" id="cd18604">
    <property type="entry name" value="ABC_6TM_VMR1_D2_like"/>
    <property type="match status" value="1"/>
</dbReference>
<comment type="caution">
    <text evidence="13">The sequence shown here is derived from an EMBL/GenBank/DDBJ whole genome shotgun (WGS) entry which is preliminary data.</text>
</comment>
<feature type="transmembrane region" description="Helical" evidence="10">
    <location>
        <begin position="186"/>
        <end position="206"/>
    </location>
</feature>
<evidence type="ECO:0000256" key="9">
    <source>
        <dbReference type="ARBA" id="ARBA00023180"/>
    </source>
</evidence>
<keyword evidence="14" id="KW-1185">Reference proteome</keyword>
<evidence type="ECO:0000313" key="13">
    <source>
        <dbReference type="EMBL" id="KAF9479792.1"/>
    </source>
</evidence>
<dbReference type="InterPro" id="IPR017871">
    <property type="entry name" value="ABC_transporter-like_CS"/>
</dbReference>
<evidence type="ECO:0000256" key="4">
    <source>
        <dbReference type="ARBA" id="ARBA00022737"/>
    </source>
</evidence>
<keyword evidence="7 10" id="KW-1133">Transmembrane helix</keyword>
<evidence type="ECO:0000259" key="11">
    <source>
        <dbReference type="PROSITE" id="PS50893"/>
    </source>
</evidence>
<dbReference type="InterPro" id="IPR027417">
    <property type="entry name" value="P-loop_NTPase"/>
</dbReference>
<evidence type="ECO:0000259" key="12">
    <source>
        <dbReference type="PROSITE" id="PS50929"/>
    </source>
</evidence>
<dbReference type="FunFam" id="3.40.50.300:FF:001354">
    <property type="entry name" value="ATP-binding cassette (ABC) transporter, putative"/>
    <property type="match status" value="1"/>
</dbReference>
<evidence type="ECO:0000256" key="1">
    <source>
        <dbReference type="ARBA" id="ARBA00004141"/>
    </source>
</evidence>
<evidence type="ECO:0000256" key="3">
    <source>
        <dbReference type="ARBA" id="ARBA00022692"/>
    </source>
</evidence>
<dbReference type="Gene3D" id="3.40.50.300">
    <property type="entry name" value="P-loop containing nucleotide triphosphate hydrolases"/>
    <property type="match status" value="2"/>
</dbReference>
<name>A0A9P5Z258_9AGAR</name>
<dbReference type="CDD" id="cd03244">
    <property type="entry name" value="ABCC_MRP_domain2"/>
    <property type="match status" value="1"/>
</dbReference>
<protein>
    <submittedName>
        <fullName evidence="13">Multidrug resistance-associated ABC transporter</fullName>
    </submittedName>
</protein>
<evidence type="ECO:0000256" key="5">
    <source>
        <dbReference type="ARBA" id="ARBA00022741"/>
    </source>
</evidence>
<dbReference type="GO" id="GO:0140359">
    <property type="term" value="F:ABC-type transporter activity"/>
    <property type="evidence" value="ECO:0007669"/>
    <property type="project" value="InterPro"/>
</dbReference>
<dbReference type="GO" id="GO:0000329">
    <property type="term" value="C:fungal-type vacuole membrane"/>
    <property type="evidence" value="ECO:0007669"/>
    <property type="project" value="TreeGrafter"/>
</dbReference>
<dbReference type="EMBL" id="MU155206">
    <property type="protein sequence ID" value="KAF9479792.1"/>
    <property type="molecule type" value="Genomic_DNA"/>
</dbReference>
<feature type="transmembrane region" description="Helical" evidence="10">
    <location>
        <begin position="1131"/>
        <end position="1164"/>
    </location>
</feature>
<dbReference type="FunFam" id="1.20.1560.10:FF:000013">
    <property type="entry name" value="ABC transporter C family member 2"/>
    <property type="match status" value="1"/>
</dbReference>
<dbReference type="PROSITE" id="PS50893">
    <property type="entry name" value="ABC_TRANSPORTER_2"/>
    <property type="match status" value="2"/>
</dbReference>
<feature type="domain" description="ABC transporter" evidence="11">
    <location>
        <begin position="683"/>
        <end position="934"/>
    </location>
</feature>
<keyword evidence="2" id="KW-0813">Transport</keyword>
<dbReference type="InterPro" id="IPR050173">
    <property type="entry name" value="ABC_transporter_C-like"/>
</dbReference>
<dbReference type="InterPro" id="IPR003439">
    <property type="entry name" value="ABC_transporter-like_ATP-bd"/>
</dbReference>
<feature type="transmembrane region" description="Helical" evidence="10">
    <location>
        <begin position="125"/>
        <end position="147"/>
    </location>
</feature>
<feature type="transmembrane region" description="Helical" evidence="10">
    <location>
        <begin position="153"/>
        <end position="174"/>
    </location>
</feature>
<dbReference type="SUPFAM" id="SSF52540">
    <property type="entry name" value="P-loop containing nucleoside triphosphate hydrolases"/>
    <property type="match status" value="2"/>
</dbReference>
<keyword evidence="9" id="KW-0325">Glycoprotein</keyword>
<feature type="transmembrane region" description="Helical" evidence="10">
    <location>
        <begin position="348"/>
        <end position="367"/>
    </location>
</feature>
<keyword evidence="8 10" id="KW-0472">Membrane</keyword>
<evidence type="ECO:0000256" key="7">
    <source>
        <dbReference type="ARBA" id="ARBA00022989"/>
    </source>
</evidence>
<dbReference type="OrthoDB" id="6500128at2759"/>
<reference evidence="13" key="1">
    <citation type="submission" date="2020-11" db="EMBL/GenBank/DDBJ databases">
        <authorList>
            <consortium name="DOE Joint Genome Institute"/>
            <person name="Ahrendt S."/>
            <person name="Riley R."/>
            <person name="Andreopoulos W."/>
            <person name="Labutti K."/>
            <person name="Pangilinan J."/>
            <person name="Ruiz-Duenas F.J."/>
            <person name="Barrasa J.M."/>
            <person name="Sanchez-Garcia M."/>
            <person name="Camarero S."/>
            <person name="Miyauchi S."/>
            <person name="Serrano A."/>
            <person name="Linde D."/>
            <person name="Babiker R."/>
            <person name="Drula E."/>
            <person name="Ayuso-Fernandez I."/>
            <person name="Pacheco R."/>
            <person name="Padilla G."/>
            <person name="Ferreira P."/>
            <person name="Barriuso J."/>
            <person name="Kellner H."/>
            <person name="Castanera R."/>
            <person name="Alfaro M."/>
            <person name="Ramirez L."/>
            <person name="Pisabarro A.G."/>
            <person name="Kuo A."/>
            <person name="Tritt A."/>
            <person name="Lipzen A."/>
            <person name="He G."/>
            <person name="Yan M."/>
            <person name="Ng V."/>
            <person name="Cullen D."/>
            <person name="Martin F."/>
            <person name="Rosso M.-N."/>
            <person name="Henrissat B."/>
            <person name="Hibbett D."/>
            <person name="Martinez A.T."/>
            <person name="Grigoriev I.V."/>
        </authorList>
    </citation>
    <scope>NUCLEOTIDE SEQUENCE</scope>
    <source>
        <strain evidence="13">CIRM-BRFM 674</strain>
    </source>
</reference>
<organism evidence="13 14">
    <name type="scientific">Pholiota conissans</name>
    <dbReference type="NCBI Taxonomy" id="109636"/>
    <lineage>
        <taxon>Eukaryota</taxon>
        <taxon>Fungi</taxon>
        <taxon>Dikarya</taxon>
        <taxon>Basidiomycota</taxon>
        <taxon>Agaricomycotina</taxon>
        <taxon>Agaricomycetes</taxon>
        <taxon>Agaricomycetidae</taxon>
        <taxon>Agaricales</taxon>
        <taxon>Agaricineae</taxon>
        <taxon>Strophariaceae</taxon>
        <taxon>Pholiota</taxon>
    </lineage>
</organism>
<dbReference type="InterPro" id="IPR003593">
    <property type="entry name" value="AAA+_ATPase"/>
</dbReference>
<dbReference type="PROSITE" id="PS00211">
    <property type="entry name" value="ABC_TRANSPORTER_1"/>
    <property type="match status" value="2"/>
</dbReference>